<gene>
    <name evidence="1" type="ORF">L596_021510</name>
</gene>
<dbReference type="AlphaFoldDB" id="A0A4U5MIZ2"/>
<proteinExistence type="predicted"/>
<organism evidence="1 2">
    <name type="scientific">Steinernema carpocapsae</name>
    <name type="common">Entomopathogenic nematode</name>
    <dbReference type="NCBI Taxonomy" id="34508"/>
    <lineage>
        <taxon>Eukaryota</taxon>
        <taxon>Metazoa</taxon>
        <taxon>Ecdysozoa</taxon>
        <taxon>Nematoda</taxon>
        <taxon>Chromadorea</taxon>
        <taxon>Rhabditida</taxon>
        <taxon>Tylenchina</taxon>
        <taxon>Panagrolaimomorpha</taxon>
        <taxon>Strongyloidoidea</taxon>
        <taxon>Steinernematidae</taxon>
        <taxon>Steinernema</taxon>
    </lineage>
</organism>
<sequence>MDHVPFEFCQNVLACIRHNTQLHEANLLPPFWEAAAKTLTELSILHLTLYQRSDAEWHYEIRKFSPQDVFYTLDEVLAMDLVTFRFRHVSFSVIEGSGHSILAEKLNQVLIPLVTSQLCDPAELRVAIDTNCNVLFAFSSLTRTKILFLPDYNSNCEAILTQKTTQNSLESLVLEGAWPDSVQDMLAPLATSPNFTTLDLSYSSLNLTFEIVEPFLMRWKQTPKISLIVKGRMNFEPEKIGEFFEGEEISELGYGLHVNINHHCLACGYYDNNFQMNTYCLMSKAISVDKML</sequence>
<evidence type="ECO:0000313" key="1">
    <source>
        <dbReference type="EMBL" id="TKR69336.1"/>
    </source>
</evidence>
<protein>
    <recommendedName>
        <fullName evidence="3">F-box associated domain-containing protein</fullName>
    </recommendedName>
</protein>
<reference evidence="1 2" key="1">
    <citation type="journal article" date="2015" name="Genome Biol.">
        <title>Comparative genomics of Steinernema reveals deeply conserved gene regulatory networks.</title>
        <authorList>
            <person name="Dillman A.R."/>
            <person name="Macchietto M."/>
            <person name="Porter C.F."/>
            <person name="Rogers A."/>
            <person name="Williams B."/>
            <person name="Antoshechkin I."/>
            <person name="Lee M.M."/>
            <person name="Goodwin Z."/>
            <person name="Lu X."/>
            <person name="Lewis E.E."/>
            <person name="Goodrich-Blair H."/>
            <person name="Stock S.P."/>
            <person name="Adams B.J."/>
            <person name="Sternberg P.W."/>
            <person name="Mortazavi A."/>
        </authorList>
    </citation>
    <scope>NUCLEOTIDE SEQUENCE [LARGE SCALE GENOMIC DNA]</scope>
    <source>
        <strain evidence="1 2">ALL</strain>
    </source>
</reference>
<reference evidence="1 2" key="2">
    <citation type="journal article" date="2019" name="G3 (Bethesda)">
        <title>Hybrid Assembly of the Genome of the Entomopathogenic Nematode Steinernema carpocapsae Identifies the X-Chromosome.</title>
        <authorList>
            <person name="Serra L."/>
            <person name="Macchietto M."/>
            <person name="Macias-Munoz A."/>
            <person name="McGill C.J."/>
            <person name="Rodriguez I.M."/>
            <person name="Rodriguez B."/>
            <person name="Murad R."/>
            <person name="Mortazavi A."/>
        </authorList>
    </citation>
    <scope>NUCLEOTIDE SEQUENCE [LARGE SCALE GENOMIC DNA]</scope>
    <source>
        <strain evidence="1 2">ALL</strain>
    </source>
</reference>
<accession>A0A4U5MIZ2</accession>
<name>A0A4U5MIZ2_STECR</name>
<dbReference type="Proteomes" id="UP000298663">
    <property type="component" value="Unassembled WGS sequence"/>
</dbReference>
<keyword evidence="2" id="KW-1185">Reference proteome</keyword>
<evidence type="ECO:0008006" key="3">
    <source>
        <dbReference type="Google" id="ProtNLM"/>
    </source>
</evidence>
<dbReference type="EMBL" id="AZBU02000007">
    <property type="protein sequence ID" value="TKR69336.1"/>
    <property type="molecule type" value="Genomic_DNA"/>
</dbReference>
<comment type="caution">
    <text evidence="1">The sequence shown here is derived from an EMBL/GenBank/DDBJ whole genome shotgun (WGS) entry which is preliminary data.</text>
</comment>
<evidence type="ECO:0000313" key="2">
    <source>
        <dbReference type="Proteomes" id="UP000298663"/>
    </source>
</evidence>